<feature type="non-terminal residue" evidence="1">
    <location>
        <position position="77"/>
    </location>
</feature>
<gene>
    <name evidence="1" type="ORF">AMJ39_07995</name>
</gene>
<name>A0A0S7WQJ4_UNCT6</name>
<evidence type="ECO:0000313" key="1">
    <source>
        <dbReference type="EMBL" id="KPJ52395.1"/>
    </source>
</evidence>
<dbReference type="EMBL" id="LIZS01000061">
    <property type="protein sequence ID" value="KPJ52395.1"/>
    <property type="molecule type" value="Genomic_DNA"/>
</dbReference>
<evidence type="ECO:0000313" key="2">
    <source>
        <dbReference type="Proteomes" id="UP000052008"/>
    </source>
</evidence>
<sequence length="77" mass="8143">MIPSTAEEIDERAAEAIPERAIDLGSHILQPRDEVLVTVMGKLSFSYVTAVTADGNLTVSLPGPPAEGREILTPSPT</sequence>
<dbReference type="AlphaFoldDB" id="A0A0S7WQJ4"/>
<proteinExistence type="predicted"/>
<dbReference type="Proteomes" id="UP000052008">
    <property type="component" value="Unassembled WGS sequence"/>
</dbReference>
<comment type="caution">
    <text evidence="1">The sequence shown here is derived from an EMBL/GenBank/DDBJ whole genome shotgun (WGS) entry which is preliminary data.</text>
</comment>
<reference evidence="1 2" key="1">
    <citation type="journal article" date="2015" name="Microbiome">
        <title>Genomic resolution of linkages in carbon, nitrogen, and sulfur cycling among widespread estuary sediment bacteria.</title>
        <authorList>
            <person name="Baker B.J."/>
            <person name="Lazar C.S."/>
            <person name="Teske A.P."/>
            <person name="Dick G.J."/>
        </authorList>
    </citation>
    <scope>NUCLEOTIDE SEQUENCE [LARGE SCALE GENOMIC DNA]</scope>
    <source>
        <strain evidence="1">DG_24</strain>
    </source>
</reference>
<protein>
    <submittedName>
        <fullName evidence="1">Uncharacterized protein</fullName>
    </submittedName>
</protein>
<organism evidence="1 2">
    <name type="scientific">candidate division TA06 bacterium DG_24</name>
    <dbReference type="NCBI Taxonomy" id="1703770"/>
    <lineage>
        <taxon>Bacteria</taxon>
        <taxon>Bacteria division TA06</taxon>
    </lineage>
</organism>
<accession>A0A0S7WQJ4</accession>